<proteinExistence type="inferred from homology"/>
<dbReference type="HAMAP" id="MF_00719">
    <property type="entry name" value="CobS"/>
    <property type="match status" value="1"/>
</dbReference>
<feature type="transmembrane region" description="Helical" evidence="19">
    <location>
        <begin position="234"/>
        <end position="254"/>
    </location>
</feature>
<evidence type="ECO:0000256" key="3">
    <source>
        <dbReference type="ARBA" id="ARBA00004663"/>
    </source>
</evidence>
<comment type="function">
    <text evidence="14 19">Joins adenosylcobinamide-GDP and alpha-ribazole to generate adenosylcobalamin (Ado-cobalamin). Also synthesizes adenosylcobalamin 5'-phosphate from adenosylcobinamide-GDP and alpha-ribazole 5'-phosphate.</text>
</comment>
<reference evidence="21" key="1">
    <citation type="journal article" date="2019" name="Int. J. Syst. Evol. Microbiol.">
        <title>The Global Catalogue of Microorganisms (GCM) 10K type strain sequencing project: providing services to taxonomists for standard genome sequencing and annotation.</title>
        <authorList>
            <consortium name="The Broad Institute Genomics Platform"/>
            <consortium name="The Broad Institute Genome Sequencing Center for Infectious Disease"/>
            <person name="Wu L."/>
            <person name="Ma J."/>
        </authorList>
    </citation>
    <scope>NUCLEOTIDE SEQUENCE [LARGE SCALE GENOMIC DNA]</scope>
    <source>
        <strain evidence="21">CCUG 54520</strain>
    </source>
</reference>
<dbReference type="InterPro" id="IPR003805">
    <property type="entry name" value="CobS"/>
</dbReference>
<keyword evidence="12 19" id="KW-1133">Transmembrane helix</keyword>
<evidence type="ECO:0000256" key="8">
    <source>
        <dbReference type="ARBA" id="ARBA00022573"/>
    </source>
</evidence>
<feature type="transmembrane region" description="Helical" evidence="19">
    <location>
        <begin position="205"/>
        <end position="222"/>
    </location>
</feature>
<evidence type="ECO:0000256" key="15">
    <source>
        <dbReference type="ARBA" id="ARBA00032605"/>
    </source>
</evidence>
<evidence type="ECO:0000256" key="18">
    <source>
        <dbReference type="ARBA" id="ARBA00049504"/>
    </source>
</evidence>
<evidence type="ECO:0000256" key="11">
    <source>
        <dbReference type="ARBA" id="ARBA00022842"/>
    </source>
</evidence>
<evidence type="ECO:0000256" key="9">
    <source>
        <dbReference type="ARBA" id="ARBA00022679"/>
    </source>
</evidence>
<comment type="cofactor">
    <cofactor evidence="1 19">
        <name>Mg(2+)</name>
        <dbReference type="ChEBI" id="CHEBI:18420"/>
    </cofactor>
</comment>
<feature type="transmembrane region" description="Helical" evidence="19">
    <location>
        <begin position="181"/>
        <end position="199"/>
    </location>
</feature>
<comment type="catalytic activity">
    <reaction evidence="18 19">
        <text>alpha-ribazole 5'-phosphate + adenosylcob(III)inamide-GDP = adenosylcob(III)alamin 5'-phosphate + GMP + H(+)</text>
        <dbReference type="Rhea" id="RHEA:23560"/>
        <dbReference type="ChEBI" id="CHEBI:15378"/>
        <dbReference type="ChEBI" id="CHEBI:57918"/>
        <dbReference type="ChEBI" id="CHEBI:58115"/>
        <dbReference type="ChEBI" id="CHEBI:60487"/>
        <dbReference type="ChEBI" id="CHEBI:60493"/>
        <dbReference type="EC" id="2.7.8.26"/>
    </reaction>
</comment>
<dbReference type="EMBL" id="JBHSFO010000001">
    <property type="protein sequence ID" value="MFC4602202.1"/>
    <property type="molecule type" value="Genomic_DNA"/>
</dbReference>
<evidence type="ECO:0000256" key="19">
    <source>
        <dbReference type="HAMAP-Rule" id="MF_00719"/>
    </source>
</evidence>
<evidence type="ECO:0000256" key="6">
    <source>
        <dbReference type="ARBA" id="ARBA00015850"/>
    </source>
</evidence>
<feature type="transmembrane region" description="Helical" evidence="19">
    <location>
        <begin position="37"/>
        <end position="58"/>
    </location>
</feature>
<evidence type="ECO:0000256" key="4">
    <source>
        <dbReference type="ARBA" id="ARBA00010561"/>
    </source>
</evidence>
<sequence>MTAALDGLRLALSWLTVLPGLHDPDRLAPDRVAGGRAIAATPAVGVLLGAGAAALMWLWTTAGLDPALAGLLTVAALALLTRGMHVDGLADTVDGLGCYGDPARALEVMRGGGVGPFGAAALVVCLGAQALSFGALASAGQWLGLAAAVTAGRVAAVLACRRGLSAAAPTGFGALVAGTQSRWACAGWSLALLAAASAAVPGRWWQGPLVVAAALGLTVLLTRHCARRFGGVTGDVLGASIEVTVTVVAVGLLLGG</sequence>
<name>A0ABV9FKD5_9NOCA</name>
<evidence type="ECO:0000256" key="2">
    <source>
        <dbReference type="ARBA" id="ARBA00004651"/>
    </source>
</evidence>
<keyword evidence="9 19" id="KW-0808">Transferase</keyword>
<evidence type="ECO:0000256" key="7">
    <source>
        <dbReference type="ARBA" id="ARBA00022475"/>
    </source>
</evidence>
<dbReference type="EC" id="2.7.8.26" evidence="5 19"/>
<keyword evidence="13 19" id="KW-0472">Membrane</keyword>
<dbReference type="Proteomes" id="UP001595914">
    <property type="component" value="Unassembled WGS sequence"/>
</dbReference>
<evidence type="ECO:0000313" key="21">
    <source>
        <dbReference type="Proteomes" id="UP001595914"/>
    </source>
</evidence>
<evidence type="ECO:0000256" key="12">
    <source>
        <dbReference type="ARBA" id="ARBA00022989"/>
    </source>
</evidence>
<evidence type="ECO:0000313" key="20">
    <source>
        <dbReference type="EMBL" id="MFC4602202.1"/>
    </source>
</evidence>
<gene>
    <name evidence="19" type="primary">cobS</name>
    <name evidence="20" type="ORF">ACFO6S_00675</name>
</gene>
<evidence type="ECO:0000256" key="13">
    <source>
        <dbReference type="ARBA" id="ARBA00023136"/>
    </source>
</evidence>
<dbReference type="PANTHER" id="PTHR34148:SF1">
    <property type="entry name" value="ADENOSYLCOBINAMIDE-GDP RIBAZOLETRANSFERASE"/>
    <property type="match status" value="1"/>
</dbReference>
<keyword evidence="21" id="KW-1185">Reference proteome</keyword>
<dbReference type="NCBIfam" id="NF001279">
    <property type="entry name" value="PRK00235.2-1"/>
    <property type="match status" value="1"/>
</dbReference>
<evidence type="ECO:0000256" key="16">
    <source>
        <dbReference type="ARBA" id="ARBA00032853"/>
    </source>
</evidence>
<keyword evidence="10 19" id="KW-0812">Transmembrane</keyword>
<accession>A0ABV9FKD5</accession>
<dbReference type="PANTHER" id="PTHR34148">
    <property type="entry name" value="ADENOSYLCOBINAMIDE-GDP RIBAZOLETRANSFERASE"/>
    <property type="match status" value="1"/>
</dbReference>
<evidence type="ECO:0000256" key="1">
    <source>
        <dbReference type="ARBA" id="ARBA00001946"/>
    </source>
</evidence>
<comment type="subcellular location">
    <subcellularLocation>
        <location evidence="2 19">Cell membrane</location>
        <topology evidence="2 19">Multi-pass membrane protein</topology>
    </subcellularLocation>
</comment>
<comment type="pathway">
    <text evidence="3 19">Cofactor biosynthesis; adenosylcobalamin biosynthesis; adenosylcobalamin from cob(II)yrinate a,c-diamide: step 7/7.</text>
</comment>
<comment type="similarity">
    <text evidence="4 19">Belongs to the CobS family.</text>
</comment>
<dbReference type="Pfam" id="PF02654">
    <property type="entry name" value="CobS"/>
    <property type="match status" value="1"/>
</dbReference>
<feature type="transmembrane region" description="Helical" evidence="19">
    <location>
        <begin position="114"/>
        <end position="136"/>
    </location>
</feature>
<keyword evidence="11 19" id="KW-0460">Magnesium</keyword>
<protein>
    <recommendedName>
        <fullName evidence="6 19">Adenosylcobinamide-GDP ribazoletransferase</fullName>
        <ecNumber evidence="5 19">2.7.8.26</ecNumber>
    </recommendedName>
    <alternativeName>
        <fullName evidence="16 19">Cobalamin synthase</fullName>
    </alternativeName>
    <alternativeName>
        <fullName evidence="15 19">Cobalamin-5'-phosphate synthase</fullName>
    </alternativeName>
</protein>
<feature type="transmembrane region" description="Helical" evidence="19">
    <location>
        <begin position="64"/>
        <end position="81"/>
    </location>
</feature>
<dbReference type="RefSeq" id="WP_378413173.1">
    <property type="nucleotide sequence ID" value="NZ_JBHSFO010000001.1"/>
</dbReference>
<comment type="caution">
    <text evidence="20">The sequence shown here is derived from an EMBL/GenBank/DDBJ whole genome shotgun (WGS) entry which is preliminary data.</text>
</comment>
<feature type="transmembrane region" description="Helical" evidence="19">
    <location>
        <begin position="142"/>
        <end position="160"/>
    </location>
</feature>
<evidence type="ECO:0000256" key="10">
    <source>
        <dbReference type="ARBA" id="ARBA00022692"/>
    </source>
</evidence>
<evidence type="ECO:0000256" key="17">
    <source>
        <dbReference type="ARBA" id="ARBA00048623"/>
    </source>
</evidence>
<keyword evidence="7 19" id="KW-1003">Cell membrane</keyword>
<evidence type="ECO:0000256" key="5">
    <source>
        <dbReference type="ARBA" id="ARBA00013200"/>
    </source>
</evidence>
<evidence type="ECO:0000256" key="14">
    <source>
        <dbReference type="ARBA" id="ARBA00025228"/>
    </source>
</evidence>
<dbReference type="GO" id="GO:0051073">
    <property type="term" value="F:adenosylcobinamide-GDP ribazoletransferase activity"/>
    <property type="evidence" value="ECO:0007669"/>
    <property type="project" value="UniProtKB-EC"/>
</dbReference>
<keyword evidence="8 19" id="KW-0169">Cobalamin biosynthesis</keyword>
<comment type="catalytic activity">
    <reaction evidence="17 19">
        <text>alpha-ribazole + adenosylcob(III)inamide-GDP = adenosylcob(III)alamin + GMP + H(+)</text>
        <dbReference type="Rhea" id="RHEA:16049"/>
        <dbReference type="ChEBI" id="CHEBI:10329"/>
        <dbReference type="ChEBI" id="CHEBI:15378"/>
        <dbReference type="ChEBI" id="CHEBI:18408"/>
        <dbReference type="ChEBI" id="CHEBI:58115"/>
        <dbReference type="ChEBI" id="CHEBI:60487"/>
        <dbReference type="EC" id="2.7.8.26"/>
    </reaction>
</comment>
<organism evidence="20 21">
    <name type="scientific">Rhodococcus kronopolitis</name>
    <dbReference type="NCBI Taxonomy" id="1460226"/>
    <lineage>
        <taxon>Bacteria</taxon>
        <taxon>Bacillati</taxon>
        <taxon>Actinomycetota</taxon>
        <taxon>Actinomycetes</taxon>
        <taxon>Mycobacteriales</taxon>
        <taxon>Nocardiaceae</taxon>
        <taxon>Rhodococcus</taxon>
    </lineage>
</organism>